<dbReference type="InterPro" id="IPR000225">
    <property type="entry name" value="Armadillo"/>
</dbReference>
<dbReference type="GeneTree" id="ENSGT00500000044989"/>
<keyword evidence="4" id="KW-1185">Reference proteome</keyword>
<accession>A0A8D0HDU5</accession>
<organism evidence="3 4">
    <name type="scientific">Sphenodon punctatus</name>
    <name type="common">Tuatara</name>
    <name type="synonym">Hatteria punctata</name>
    <dbReference type="NCBI Taxonomy" id="8508"/>
    <lineage>
        <taxon>Eukaryota</taxon>
        <taxon>Metazoa</taxon>
        <taxon>Chordata</taxon>
        <taxon>Craniata</taxon>
        <taxon>Vertebrata</taxon>
        <taxon>Euteleostomi</taxon>
        <taxon>Lepidosauria</taxon>
        <taxon>Sphenodontia</taxon>
        <taxon>Sphenodontidae</taxon>
        <taxon>Sphenodon</taxon>
    </lineage>
</organism>
<dbReference type="PROSITE" id="PS50077">
    <property type="entry name" value="HEAT_REPEAT"/>
    <property type="match status" value="2"/>
</dbReference>
<evidence type="ECO:0000313" key="3">
    <source>
        <dbReference type="Ensembl" id="ENSSPUP00000019085.1"/>
    </source>
</evidence>
<protein>
    <submittedName>
        <fullName evidence="3">Uncharacterized protein</fullName>
    </submittedName>
</protein>
<feature type="repeat" description="ARM" evidence="2">
    <location>
        <begin position="145"/>
        <end position="187"/>
    </location>
</feature>
<feature type="repeat" description="HEAT" evidence="1">
    <location>
        <begin position="146"/>
        <end position="182"/>
    </location>
</feature>
<evidence type="ECO:0000256" key="2">
    <source>
        <dbReference type="PROSITE-ProRule" id="PRU00259"/>
    </source>
</evidence>
<reference evidence="3" key="2">
    <citation type="submission" date="2025-09" db="UniProtKB">
        <authorList>
            <consortium name="Ensembl"/>
        </authorList>
    </citation>
    <scope>IDENTIFICATION</scope>
</reference>
<reference evidence="3" key="1">
    <citation type="submission" date="2025-08" db="UniProtKB">
        <authorList>
            <consortium name="Ensembl"/>
        </authorList>
    </citation>
    <scope>IDENTIFICATION</scope>
</reference>
<dbReference type="InterPro" id="IPR021133">
    <property type="entry name" value="HEAT_type_2"/>
</dbReference>
<dbReference type="InterPro" id="IPR016024">
    <property type="entry name" value="ARM-type_fold"/>
</dbReference>
<feature type="repeat" description="HEAT" evidence="1">
    <location>
        <begin position="187"/>
        <end position="222"/>
    </location>
</feature>
<proteinExistence type="predicted"/>
<dbReference type="PANTHER" id="PTHR15599:SF1">
    <property type="entry name" value="RADIAL SPOKE HEAD 14 HOMOLOG"/>
    <property type="match status" value="1"/>
</dbReference>
<dbReference type="SUPFAM" id="SSF48371">
    <property type="entry name" value="ARM repeat"/>
    <property type="match status" value="1"/>
</dbReference>
<dbReference type="Pfam" id="PF13646">
    <property type="entry name" value="HEAT_2"/>
    <property type="match status" value="1"/>
</dbReference>
<dbReference type="InterPro" id="IPR042856">
    <property type="entry name" value="RSP14"/>
</dbReference>
<dbReference type="Ensembl" id="ENSSPUT00000020328.1">
    <property type="protein sequence ID" value="ENSSPUP00000019085.1"/>
    <property type="gene ID" value="ENSSPUG00000014694.1"/>
</dbReference>
<evidence type="ECO:0000313" key="4">
    <source>
        <dbReference type="Proteomes" id="UP000694392"/>
    </source>
</evidence>
<evidence type="ECO:0000256" key="1">
    <source>
        <dbReference type="PROSITE-ProRule" id="PRU00103"/>
    </source>
</evidence>
<dbReference type="Proteomes" id="UP000694392">
    <property type="component" value="Unplaced"/>
</dbReference>
<dbReference type="InterPro" id="IPR011989">
    <property type="entry name" value="ARM-like"/>
</dbReference>
<name>A0A8D0HDU5_SPHPU</name>
<dbReference type="Gene3D" id="1.25.10.10">
    <property type="entry name" value="Leucine-rich Repeat Variant"/>
    <property type="match status" value="1"/>
</dbReference>
<dbReference type="PROSITE" id="PS50176">
    <property type="entry name" value="ARM_REPEAT"/>
    <property type="match status" value="1"/>
</dbReference>
<sequence>MPICQNTKCTYRLVIFIQLQVISTQLHAEYYCCNPLKTVDPFFALRPLPTHIHHFESAVGIVESSLVPSLVLKLKTELDDIQELILDTLSGCLRVEAFEALASGGVHILKEKLIHESVAIRSKAARALLGISVPLEGKNIVWEEEVIPELFNLLEDADDQVRANAAGALMNAAITTQGKYAALGANAIPCLLNLINDETSKVRLNSVKALTMLAEAPEGRKTLLSHVDQFKERMNDSSEAVSRAASIAVRVIEWKP</sequence>
<dbReference type="PANTHER" id="PTHR15599">
    <property type="entry name" value="RTDR1"/>
    <property type="match status" value="1"/>
</dbReference>
<dbReference type="AlphaFoldDB" id="A0A8D0HDU5"/>